<gene>
    <name evidence="1" type="ORF">IAC61_01945</name>
</gene>
<dbReference type="Proteomes" id="UP000823634">
    <property type="component" value="Unassembled WGS sequence"/>
</dbReference>
<dbReference type="EMBL" id="JADINA010000015">
    <property type="protein sequence ID" value="MBO8426065.1"/>
    <property type="molecule type" value="Genomic_DNA"/>
</dbReference>
<dbReference type="AlphaFoldDB" id="A0A9D9GSY7"/>
<evidence type="ECO:0000313" key="2">
    <source>
        <dbReference type="Proteomes" id="UP000823634"/>
    </source>
</evidence>
<reference evidence="1" key="1">
    <citation type="submission" date="2020-10" db="EMBL/GenBank/DDBJ databases">
        <authorList>
            <person name="Gilroy R."/>
        </authorList>
    </citation>
    <scope>NUCLEOTIDE SEQUENCE</scope>
    <source>
        <strain evidence="1">17113</strain>
    </source>
</reference>
<proteinExistence type="predicted"/>
<protein>
    <recommendedName>
        <fullName evidence="3">Transposase IS30-like HTH domain-containing protein</fullName>
    </recommendedName>
</protein>
<organism evidence="1 2">
    <name type="scientific">Candidatus Alloenteromonas pullistercoris</name>
    <dbReference type="NCBI Taxonomy" id="2840785"/>
    <lineage>
        <taxon>Bacteria</taxon>
        <taxon>Bacillati</taxon>
        <taxon>Bacillota</taxon>
        <taxon>Bacillota incertae sedis</taxon>
        <taxon>Candidatus Alloenteromonas</taxon>
    </lineage>
</organism>
<sequence>MVDEKKRRRIGIRDRIRIQACLESGMPPSKIAEDTGFSKSAICREVSSRSTFEGPREMRCRQGVYVCNRCGKRAHCHRLKAFYDYASADLDAEAKLSLIHI</sequence>
<evidence type="ECO:0000313" key="1">
    <source>
        <dbReference type="EMBL" id="MBO8426065.1"/>
    </source>
</evidence>
<name>A0A9D9GSY7_9FIRM</name>
<accession>A0A9D9GSY7</accession>
<comment type="caution">
    <text evidence="1">The sequence shown here is derived from an EMBL/GenBank/DDBJ whole genome shotgun (WGS) entry which is preliminary data.</text>
</comment>
<reference evidence="1" key="2">
    <citation type="journal article" date="2021" name="PeerJ">
        <title>Extensive microbial diversity within the chicken gut microbiome revealed by metagenomics and culture.</title>
        <authorList>
            <person name="Gilroy R."/>
            <person name="Ravi A."/>
            <person name="Getino M."/>
            <person name="Pursley I."/>
            <person name="Horton D.L."/>
            <person name="Alikhan N.F."/>
            <person name="Baker D."/>
            <person name="Gharbi K."/>
            <person name="Hall N."/>
            <person name="Watson M."/>
            <person name="Adriaenssens E.M."/>
            <person name="Foster-Nyarko E."/>
            <person name="Jarju S."/>
            <person name="Secka A."/>
            <person name="Antonio M."/>
            <person name="Oren A."/>
            <person name="Chaudhuri R.R."/>
            <person name="La Ragione R."/>
            <person name="Hildebrand F."/>
            <person name="Pallen M.J."/>
        </authorList>
    </citation>
    <scope>NUCLEOTIDE SEQUENCE</scope>
    <source>
        <strain evidence="1">17113</strain>
    </source>
</reference>
<evidence type="ECO:0008006" key="3">
    <source>
        <dbReference type="Google" id="ProtNLM"/>
    </source>
</evidence>